<proteinExistence type="predicted"/>
<reference evidence="1" key="1">
    <citation type="submission" date="2022-02" db="EMBL/GenBank/DDBJ databases">
        <title>Plant Genome Project.</title>
        <authorList>
            <person name="Zhang R.-G."/>
        </authorList>
    </citation>
    <scope>NUCLEOTIDE SEQUENCE</scope>
    <source>
        <strain evidence="1">AT1</strain>
    </source>
</reference>
<evidence type="ECO:0000313" key="1">
    <source>
        <dbReference type="EMBL" id="KAI8545352.1"/>
    </source>
</evidence>
<dbReference type="EMBL" id="CM046394">
    <property type="protein sequence ID" value="KAI8545352.1"/>
    <property type="molecule type" value="Genomic_DNA"/>
</dbReference>
<evidence type="ECO:0000313" key="2">
    <source>
        <dbReference type="Proteomes" id="UP001062846"/>
    </source>
</evidence>
<organism evidence="1 2">
    <name type="scientific">Rhododendron molle</name>
    <name type="common">Chinese azalea</name>
    <name type="synonym">Azalea mollis</name>
    <dbReference type="NCBI Taxonomy" id="49168"/>
    <lineage>
        <taxon>Eukaryota</taxon>
        <taxon>Viridiplantae</taxon>
        <taxon>Streptophyta</taxon>
        <taxon>Embryophyta</taxon>
        <taxon>Tracheophyta</taxon>
        <taxon>Spermatophyta</taxon>
        <taxon>Magnoliopsida</taxon>
        <taxon>eudicotyledons</taxon>
        <taxon>Gunneridae</taxon>
        <taxon>Pentapetalae</taxon>
        <taxon>asterids</taxon>
        <taxon>Ericales</taxon>
        <taxon>Ericaceae</taxon>
        <taxon>Ericoideae</taxon>
        <taxon>Rhodoreae</taxon>
        <taxon>Rhododendron</taxon>
    </lineage>
</organism>
<comment type="caution">
    <text evidence="1">The sequence shown here is derived from an EMBL/GenBank/DDBJ whole genome shotgun (WGS) entry which is preliminary data.</text>
</comment>
<gene>
    <name evidence="1" type="ORF">RHMOL_Rhmol07G0033200</name>
</gene>
<protein>
    <submittedName>
        <fullName evidence="1">Uncharacterized protein</fullName>
    </submittedName>
</protein>
<keyword evidence="2" id="KW-1185">Reference proteome</keyword>
<accession>A0ACC0MXX7</accession>
<sequence>MQHIGHYVFCPHELEYIDHHSCHFSSSTFSYSVVSIFLVPPFHACMRTFSSTEIPISSASSEDRSSRADIAASFQRVAVLHLEERCERAVEWALKIEPSIKYLVVSGGVASNQYVRARLNQVVKKKGLELVCPPPSLCTDNGVMIAWTGIEHFRVGRFDPPPPADEAEDTILDLRPRWPLGEEYAEGKSEARSLKTARIHPSLTSMIQASLQQQS</sequence>
<name>A0ACC0MXX7_RHOML</name>
<dbReference type="Proteomes" id="UP001062846">
    <property type="component" value="Chromosome 7"/>
</dbReference>